<protein>
    <submittedName>
        <fullName evidence="1">Uncharacterized protein</fullName>
    </submittedName>
</protein>
<evidence type="ECO:0000313" key="2">
    <source>
        <dbReference type="Proteomes" id="UP000827976"/>
    </source>
</evidence>
<name>A0ACB7UZV2_DIOAL</name>
<dbReference type="Proteomes" id="UP000827976">
    <property type="component" value="Chromosome 12"/>
</dbReference>
<reference evidence="2" key="1">
    <citation type="journal article" date="2022" name="Nat. Commun.">
        <title>Chromosome evolution and the genetic basis of agronomically important traits in greater yam.</title>
        <authorList>
            <person name="Bredeson J.V."/>
            <person name="Lyons J.B."/>
            <person name="Oniyinde I.O."/>
            <person name="Okereke N.R."/>
            <person name="Kolade O."/>
            <person name="Nnabue I."/>
            <person name="Nwadili C.O."/>
            <person name="Hribova E."/>
            <person name="Parker M."/>
            <person name="Nwogha J."/>
            <person name="Shu S."/>
            <person name="Carlson J."/>
            <person name="Kariba R."/>
            <person name="Muthemba S."/>
            <person name="Knop K."/>
            <person name="Barton G.J."/>
            <person name="Sherwood A.V."/>
            <person name="Lopez-Montes A."/>
            <person name="Asiedu R."/>
            <person name="Jamnadass R."/>
            <person name="Muchugi A."/>
            <person name="Goodstein D."/>
            <person name="Egesi C.N."/>
            <person name="Featherston J."/>
            <person name="Asfaw A."/>
            <person name="Simpson G.G."/>
            <person name="Dolezel J."/>
            <person name="Hendre P.S."/>
            <person name="Van Deynze A."/>
            <person name="Kumar P.L."/>
            <person name="Obidiegwu J.E."/>
            <person name="Bhattacharjee R."/>
            <person name="Rokhsar D.S."/>
        </authorList>
    </citation>
    <scope>NUCLEOTIDE SEQUENCE [LARGE SCALE GENOMIC DNA]</scope>
    <source>
        <strain evidence="2">cv. TDa95/00328</strain>
    </source>
</reference>
<comment type="caution">
    <text evidence="1">The sequence shown here is derived from an EMBL/GenBank/DDBJ whole genome shotgun (WGS) entry which is preliminary data.</text>
</comment>
<keyword evidence="2" id="KW-1185">Reference proteome</keyword>
<sequence length="87" mass="9977">MQAQKLKNPCRLLYNKEVEDRPVQTEAQYLAMDKLLYLSVAGMDDGLNVRDRICFLNTMMDLGSEVHDCAGVWFLAMLENESLVDTF</sequence>
<proteinExistence type="predicted"/>
<accession>A0ACB7UZV2</accession>
<dbReference type="EMBL" id="CM037022">
    <property type="protein sequence ID" value="KAH7666499.1"/>
    <property type="molecule type" value="Genomic_DNA"/>
</dbReference>
<gene>
    <name evidence="1" type="ORF">IHE45_12G000100</name>
</gene>
<evidence type="ECO:0000313" key="1">
    <source>
        <dbReference type="EMBL" id="KAH7666499.1"/>
    </source>
</evidence>
<organism evidence="1 2">
    <name type="scientific">Dioscorea alata</name>
    <name type="common">Purple yam</name>
    <dbReference type="NCBI Taxonomy" id="55571"/>
    <lineage>
        <taxon>Eukaryota</taxon>
        <taxon>Viridiplantae</taxon>
        <taxon>Streptophyta</taxon>
        <taxon>Embryophyta</taxon>
        <taxon>Tracheophyta</taxon>
        <taxon>Spermatophyta</taxon>
        <taxon>Magnoliopsida</taxon>
        <taxon>Liliopsida</taxon>
        <taxon>Dioscoreales</taxon>
        <taxon>Dioscoreaceae</taxon>
        <taxon>Dioscorea</taxon>
    </lineage>
</organism>